<dbReference type="AlphaFoldDB" id="A0A927MNP9"/>
<keyword evidence="1" id="KW-1133">Transmembrane helix</keyword>
<protein>
    <submittedName>
        <fullName evidence="2">Uncharacterized protein</fullName>
    </submittedName>
</protein>
<keyword evidence="1" id="KW-0472">Membrane</keyword>
<reference evidence="2" key="1">
    <citation type="submission" date="2020-10" db="EMBL/GenBank/DDBJ databases">
        <title>Genomic Encyclopedia of Type Strains, Phase IV (KMG-IV): sequencing the most valuable type-strain genomes for metagenomic binning, comparative biology and taxonomic classification.</title>
        <authorList>
            <person name="Goeker M."/>
        </authorList>
    </citation>
    <scope>NUCLEOTIDE SEQUENCE</scope>
    <source>
        <strain evidence="2">DSM 13886</strain>
    </source>
</reference>
<name>A0A927MNP9_9BACL</name>
<dbReference type="RefSeq" id="WP_192600114.1">
    <property type="nucleotide sequence ID" value="NZ_JADBEL010000027.1"/>
</dbReference>
<keyword evidence="1" id="KW-0812">Transmembrane</keyword>
<gene>
    <name evidence="2" type="ORF">H4683_003602</name>
</gene>
<organism evidence="2 3">
    <name type="scientific">Sporosarcina limicola</name>
    <dbReference type="NCBI Taxonomy" id="34101"/>
    <lineage>
        <taxon>Bacteria</taxon>
        <taxon>Bacillati</taxon>
        <taxon>Bacillota</taxon>
        <taxon>Bacilli</taxon>
        <taxon>Bacillales</taxon>
        <taxon>Caryophanaceae</taxon>
        <taxon>Sporosarcina</taxon>
    </lineage>
</organism>
<dbReference type="EMBL" id="JADBEL010000027">
    <property type="protein sequence ID" value="MBE1556477.1"/>
    <property type="molecule type" value="Genomic_DNA"/>
</dbReference>
<proteinExistence type="predicted"/>
<evidence type="ECO:0000313" key="3">
    <source>
        <dbReference type="Proteomes" id="UP000658225"/>
    </source>
</evidence>
<comment type="caution">
    <text evidence="2">The sequence shown here is derived from an EMBL/GenBank/DDBJ whole genome shotgun (WGS) entry which is preliminary data.</text>
</comment>
<sequence length="114" mass="12806">MKYSDWDSYKSCGIYGNATKNTLNNKNERVVIVKKLFLVILICCFIGSIFISQRTSVAMEKRIDTNFSLIAQKIDKELALGTGLSTSSDPHDYIQDDVNFNEIITLGNDALPHL</sequence>
<accession>A0A927MNP9</accession>
<evidence type="ECO:0000313" key="2">
    <source>
        <dbReference type="EMBL" id="MBE1556477.1"/>
    </source>
</evidence>
<feature type="transmembrane region" description="Helical" evidence="1">
    <location>
        <begin position="32"/>
        <end position="52"/>
    </location>
</feature>
<keyword evidence="3" id="KW-1185">Reference proteome</keyword>
<evidence type="ECO:0000256" key="1">
    <source>
        <dbReference type="SAM" id="Phobius"/>
    </source>
</evidence>
<dbReference type="Proteomes" id="UP000658225">
    <property type="component" value="Unassembled WGS sequence"/>
</dbReference>